<proteinExistence type="predicted"/>
<evidence type="ECO:0000313" key="3">
    <source>
        <dbReference type="EMBL" id="KIU05853.1"/>
    </source>
</evidence>
<dbReference type="EMBL" id="JXBC01000013">
    <property type="protein sequence ID" value="KIU05853.1"/>
    <property type="molecule type" value="Genomic_DNA"/>
</dbReference>
<feature type="domain" description="Sporulation stage II protein D amidase enhancer LytB N-terminal" evidence="2">
    <location>
        <begin position="414"/>
        <end position="490"/>
    </location>
</feature>
<dbReference type="InterPro" id="IPR007253">
    <property type="entry name" value="Cell_wall-bd_2"/>
</dbReference>
<sequence>MKSCKRLIVCSLAAILLLIPSVSFAADSNISVKLSNYIGNKSSINLSPTGFYKVTGDNVAVTDRFAGASRYETAILASNSQWKNPNTVILVNRDIFIDALPVIPLAKKLNAPVLFTQPDTLTKTTERQIAKFNPDNILIIGGARSISKDVENKLKSYGAVKRISGKNRYVLSENIAKQMGSYDKAIVVTGRVFQDALAIAPYAAAHGYPILLTEKDKLPDYNLPKQVIIIGSSFSVSDSVENQIKKTSTVQRIPGSTRYELTANIIKQLKLKADKVVMTNGTKYADVLIGASLASKKNSQILFIKQDSVPAAAKSITKDKATYAYDFIGSTSSISAEVENSLADEFYLADGSTYNLKINSGKLNLENIKTYGNSIRIKPENYSTSNRISLDGKQYLGTVNFSIESTKYIRPVNENIPFEDYLKGVIPNEMPASWSLEALKAQTVAARTYSITKTGTTVPDTTAFQVYGGYSWNSNTNKAVEQTKGKVLKYNGSLITAAYSSSNGGYTEASNEVWSSSVPYLIAKKDTKDPQIGWTLTLSKQQLDTKSLDLTKPSSWWSSATETDSARLFGVKNWILKNKETSADSVKIASIDDLSFSGTTQGQRAKTASMKVKYFVKSSTGSYNLSKITTISVPTSELRTMIGATVFKSTYVTVKKDTSKYTISGKGYGHGIGMSQYGAKARAEAGDSYSSILKFYYPGTTLTSY</sequence>
<dbReference type="Gene3D" id="3.40.50.12090">
    <property type="match status" value="2"/>
</dbReference>
<protein>
    <submittedName>
        <fullName evidence="3">Modifier protein of major autolysin LytC</fullName>
    </submittedName>
</protein>
<dbReference type="Pfam" id="PF08486">
    <property type="entry name" value="SpoIID"/>
    <property type="match status" value="1"/>
</dbReference>
<dbReference type="GO" id="GO:0030288">
    <property type="term" value="C:outer membrane-bounded periplasmic space"/>
    <property type="evidence" value="ECO:0007669"/>
    <property type="project" value="TreeGrafter"/>
</dbReference>
<feature type="signal peptide" evidence="1">
    <location>
        <begin position="1"/>
        <end position="25"/>
    </location>
</feature>
<feature type="chain" id="PRO_5045018195" evidence="1">
    <location>
        <begin position="26"/>
        <end position="705"/>
    </location>
</feature>
<comment type="caution">
    <text evidence="3">The sequence shown here is derived from an EMBL/GenBank/DDBJ whole genome shotgun (WGS) entry which is preliminary data.</text>
</comment>
<organism evidence="3 4">
    <name type="scientific">Bacillus subtilis</name>
    <dbReference type="NCBI Taxonomy" id="1423"/>
    <lineage>
        <taxon>Bacteria</taxon>
        <taxon>Bacillati</taxon>
        <taxon>Bacillota</taxon>
        <taxon>Bacilli</taxon>
        <taxon>Bacillales</taxon>
        <taxon>Bacillaceae</taxon>
        <taxon>Bacillus</taxon>
    </lineage>
</organism>
<accession>A0A0D1IA75</accession>
<evidence type="ECO:0000256" key="1">
    <source>
        <dbReference type="SAM" id="SignalP"/>
    </source>
</evidence>
<reference evidence="3 4" key="1">
    <citation type="submission" date="2014-12" db="EMBL/GenBank/DDBJ databases">
        <title>Comparative genome analysis of Bacillus coagulans HM-08, Clostridium butyricum HM-68, Bacillus subtilis HM-66 and Bacillus licheniformis BL-09.</title>
        <authorList>
            <person name="Zhang H."/>
        </authorList>
    </citation>
    <scope>NUCLEOTIDE SEQUENCE [LARGE SCALE GENOMIC DNA]</scope>
    <source>
        <strain evidence="3 4">HM-66</strain>
    </source>
</reference>
<dbReference type="PANTHER" id="PTHR30032:SF4">
    <property type="entry name" value="AMIDASE ENHANCER"/>
    <property type="match status" value="1"/>
</dbReference>
<dbReference type="AlphaFoldDB" id="A0A0D1IA75"/>
<dbReference type="Pfam" id="PF04122">
    <property type="entry name" value="CW_binding_2"/>
    <property type="match status" value="3"/>
</dbReference>
<evidence type="ECO:0000259" key="2">
    <source>
        <dbReference type="Pfam" id="PF08486"/>
    </source>
</evidence>
<dbReference type="InterPro" id="IPR013486">
    <property type="entry name" value="SpoIID/LytB"/>
</dbReference>
<dbReference type="PATRIC" id="fig|1423.173.peg.4397"/>
<dbReference type="InterPro" id="IPR013693">
    <property type="entry name" value="SpoIID/LytB_N"/>
</dbReference>
<keyword evidence="1" id="KW-0732">Signal</keyword>
<dbReference type="NCBIfam" id="TIGR02669">
    <property type="entry name" value="SpoIID_LytB"/>
    <property type="match status" value="1"/>
</dbReference>
<dbReference type="GO" id="GO:0030435">
    <property type="term" value="P:sporulation resulting in formation of a cellular spore"/>
    <property type="evidence" value="ECO:0007669"/>
    <property type="project" value="InterPro"/>
</dbReference>
<name>A0A0D1IA75_BACIU</name>
<gene>
    <name evidence="3" type="ORF">SC09_contig4orf00777</name>
</gene>
<dbReference type="InterPro" id="IPR051922">
    <property type="entry name" value="Bact_Sporulation_Assoc"/>
</dbReference>
<evidence type="ECO:0000313" key="4">
    <source>
        <dbReference type="Proteomes" id="UP000032247"/>
    </source>
</evidence>
<dbReference type="Proteomes" id="UP000032247">
    <property type="component" value="Unassembled WGS sequence"/>
</dbReference>
<dbReference type="PANTHER" id="PTHR30032">
    <property type="entry name" value="N-ACETYLMURAMOYL-L-ALANINE AMIDASE-RELATED"/>
    <property type="match status" value="1"/>
</dbReference>